<reference evidence="2" key="1">
    <citation type="journal article" date="2019" name="Int. J. Syst. Evol. Microbiol.">
        <title>The Global Catalogue of Microorganisms (GCM) 10K type strain sequencing project: providing services to taxonomists for standard genome sequencing and annotation.</title>
        <authorList>
            <consortium name="The Broad Institute Genomics Platform"/>
            <consortium name="The Broad Institute Genome Sequencing Center for Infectious Disease"/>
            <person name="Wu L."/>
            <person name="Ma J."/>
        </authorList>
    </citation>
    <scope>NUCLEOTIDE SEQUENCE [LARGE SCALE GENOMIC DNA]</scope>
    <source>
        <strain evidence="2">CCUG 54522</strain>
    </source>
</reference>
<sequence length="271" mass="28290">MLVEASGPAHPDTVWARFTSPSQWPSWAPQIRDVESADAELRVGGTGRVHGPGPLAVDYEVVEVDADQRAWSWEVAVGPARVRMRHCVLPTSGGGSRAILQVHGPAAVPAQAYRPLARAALRRLVADPSPGPGVAEPVSTTEVVREFEFAFAPAYAAAARPFGVSPASTSVEVGPHWLYVRYGPWKLLTPRANVVGAQVTGGFGFVRTAGPAHLSLSDRGVTMASNGDRALCLEFAEPVTAIDTTGVVRHPGATLTVADPEGLAAALGVGA</sequence>
<dbReference type="Proteomes" id="UP001596135">
    <property type="component" value="Unassembled WGS sequence"/>
</dbReference>
<name>A0ABW1LH27_9ACTN</name>
<dbReference type="SUPFAM" id="SSF55961">
    <property type="entry name" value="Bet v1-like"/>
    <property type="match status" value="1"/>
</dbReference>
<dbReference type="InterPro" id="IPR023393">
    <property type="entry name" value="START-like_dom_sf"/>
</dbReference>
<dbReference type="RefSeq" id="WP_379151477.1">
    <property type="nucleotide sequence ID" value="NZ_JBHSRJ010000003.1"/>
</dbReference>
<protein>
    <submittedName>
        <fullName evidence="1">SRPBCC family protein</fullName>
    </submittedName>
</protein>
<evidence type="ECO:0000313" key="2">
    <source>
        <dbReference type="Proteomes" id="UP001596135"/>
    </source>
</evidence>
<dbReference type="InterPro" id="IPR019587">
    <property type="entry name" value="Polyketide_cyclase/dehydratase"/>
</dbReference>
<proteinExistence type="predicted"/>
<accession>A0ABW1LH27</accession>
<dbReference type="Gene3D" id="3.30.530.20">
    <property type="match status" value="1"/>
</dbReference>
<comment type="caution">
    <text evidence="1">The sequence shown here is derived from an EMBL/GenBank/DDBJ whole genome shotgun (WGS) entry which is preliminary data.</text>
</comment>
<gene>
    <name evidence="1" type="ORF">ACFPYL_05685</name>
</gene>
<keyword evidence="2" id="KW-1185">Reference proteome</keyword>
<dbReference type="EMBL" id="JBHSRJ010000003">
    <property type="protein sequence ID" value="MFC6042552.1"/>
    <property type="molecule type" value="Genomic_DNA"/>
</dbReference>
<organism evidence="1 2">
    <name type="scientific">Nocardioides hankookensis</name>
    <dbReference type="NCBI Taxonomy" id="443157"/>
    <lineage>
        <taxon>Bacteria</taxon>
        <taxon>Bacillati</taxon>
        <taxon>Actinomycetota</taxon>
        <taxon>Actinomycetes</taxon>
        <taxon>Propionibacteriales</taxon>
        <taxon>Nocardioidaceae</taxon>
        <taxon>Nocardioides</taxon>
    </lineage>
</organism>
<dbReference type="Pfam" id="PF10604">
    <property type="entry name" value="Polyketide_cyc2"/>
    <property type="match status" value="1"/>
</dbReference>
<evidence type="ECO:0000313" key="1">
    <source>
        <dbReference type="EMBL" id="MFC6042552.1"/>
    </source>
</evidence>